<name>A0A8S5T6H7_9CAUD</name>
<dbReference type="EMBL" id="BK032756">
    <property type="protein sequence ID" value="DAF58583.1"/>
    <property type="molecule type" value="Genomic_DNA"/>
</dbReference>
<accession>A0A8S5T6H7</accession>
<organism evidence="1">
    <name type="scientific">Siphoviridae sp. ctGpg14</name>
    <dbReference type="NCBI Taxonomy" id="2827824"/>
    <lineage>
        <taxon>Viruses</taxon>
        <taxon>Duplodnaviria</taxon>
        <taxon>Heunggongvirae</taxon>
        <taxon>Uroviricota</taxon>
        <taxon>Caudoviricetes</taxon>
    </lineage>
</organism>
<reference evidence="1" key="1">
    <citation type="journal article" date="2021" name="Proc. Natl. Acad. Sci. U.S.A.">
        <title>A Catalog of Tens of Thousands of Viruses from Human Metagenomes Reveals Hidden Associations with Chronic Diseases.</title>
        <authorList>
            <person name="Tisza M.J."/>
            <person name="Buck C.B."/>
        </authorList>
    </citation>
    <scope>NUCLEOTIDE SEQUENCE</scope>
    <source>
        <strain evidence="1">CtGpg14</strain>
    </source>
</reference>
<evidence type="ECO:0000313" key="1">
    <source>
        <dbReference type="EMBL" id="DAF58583.1"/>
    </source>
</evidence>
<protein>
    <submittedName>
        <fullName evidence="1">Uncharacterized protein</fullName>
    </submittedName>
</protein>
<proteinExistence type="predicted"/>
<sequence length="130" mass="15334">MACIVDINGEKVEVYGDYEAVFDDKLGRFVVDKPISMNSKCRLDEDIQSRFDDISKIMYNHLNLNEFPPCQEGWNETFEHLKGYFGYDIVGIEVLEVFNLTFERLFMLYANDINASFWGPNHDYFEKYEV</sequence>